<organism evidence="2 3">
    <name type="scientific">Bacillus licheniformis (strain ATCC 14580 / DSM 13 / JCM 2505 / CCUG 7422 / NBRC 12200 / NCIMB 9375 / NCTC 10341 / NRRL NRS-1264 / Gibson 46)</name>
    <dbReference type="NCBI Taxonomy" id="279010"/>
    <lineage>
        <taxon>Bacteria</taxon>
        <taxon>Bacillati</taxon>
        <taxon>Bacillota</taxon>
        <taxon>Bacilli</taxon>
        <taxon>Bacillales</taxon>
        <taxon>Bacillaceae</taxon>
        <taxon>Bacillus</taxon>
    </lineage>
</organism>
<sequence>MNDTKMTYEELEEQLNRQALKAAAYREELSQAHDRLAESRSLYMNELQKRQNLEQENEKLKKELQEERIGNLQAEDEVIEMNQVEANKEYHEKGAEAAK</sequence>
<proteinExistence type="predicted"/>
<reference evidence="2 3" key="1">
    <citation type="journal article" date="2004" name="Genome Biol.">
        <title>Complete genome sequence of the industrial bacterium Bacillus licheniformis and comparisons with closely related Bacillus species.</title>
        <authorList>
            <person name="Rey M.W."/>
            <person name="Ramaiya P."/>
            <person name="Nelson B.A."/>
            <person name="Brody-Karpin S.D."/>
            <person name="Zaretsky E.J."/>
            <person name="Tang M."/>
            <person name="Lopez de Leon A."/>
            <person name="Xiang H."/>
            <person name="Gusti V."/>
            <person name="Clausen I.G."/>
            <person name="Olsen P.B."/>
            <person name="Rasmussen M.D."/>
            <person name="Andersen J.T."/>
            <person name="Jorgensen P.L."/>
            <person name="Larsen T.S."/>
            <person name="Sorokin A."/>
            <person name="Bolotin A."/>
            <person name="Lapidus A."/>
            <person name="Galleron N."/>
            <person name="Ehrlich S.D."/>
            <person name="Berka R.M."/>
        </authorList>
    </citation>
    <scope>NUCLEOTIDE SEQUENCE [LARGE SCALE GENOMIC DNA]</scope>
    <source>
        <strain evidence="3">ATCC 14580 / DSM 13 / JCM 2505 / CCUG 7422 / NBRC 12200 / NCIMB 9375 / NCTC 10341 / NRRL NRS-1264 / Gibson 46</strain>
    </source>
</reference>
<protein>
    <submittedName>
        <fullName evidence="2">Uncharacterized protein</fullName>
    </submittedName>
</protein>
<evidence type="ECO:0000313" key="3">
    <source>
        <dbReference type="Proteomes" id="UP000000606"/>
    </source>
</evidence>
<dbReference type="GeneID" id="92861928"/>
<dbReference type="STRING" id="279010.BL07026"/>
<dbReference type="HOGENOM" id="CLU_2314528_0_0_9"/>
<dbReference type="EMBL" id="CP000002">
    <property type="protein sequence ID" value="ABP97372.1"/>
    <property type="molecule type" value="Genomic_DNA"/>
</dbReference>
<dbReference type="RefSeq" id="WP_011197883.1">
    <property type="nucleotide sequence ID" value="NC_006270.3"/>
</dbReference>
<accession>Q65KN0</accession>
<keyword evidence="1" id="KW-0175">Coiled coil</keyword>
<dbReference type="KEGG" id="bld:BLi01483"/>
<dbReference type="PATRIC" id="fig|279010.13.peg.1476"/>
<evidence type="ECO:0000256" key="1">
    <source>
        <dbReference type="SAM" id="Coils"/>
    </source>
</evidence>
<feature type="coiled-coil region" evidence="1">
    <location>
        <begin position="1"/>
        <end position="77"/>
    </location>
</feature>
<gene>
    <name evidence="2" type="ordered locus">BL07026</name>
</gene>
<evidence type="ECO:0000313" key="2">
    <source>
        <dbReference type="EMBL" id="ABP97372.1"/>
    </source>
</evidence>
<name>Q65KN0_BACLD</name>
<dbReference type="KEGG" id="bli:BL07026"/>
<dbReference type="AlphaFoldDB" id="Q65KN0"/>
<keyword evidence="3" id="KW-1185">Reference proteome</keyword>
<dbReference type="Proteomes" id="UP000000606">
    <property type="component" value="Chromosome"/>
</dbReference>